<feature type="compositionally biased region" description="Basic residues" evidence="1">
    <location>
        <begin position="165"/>
        <end position="185"/>
    </location>
</feature>
<evidence type="ECO:0000313" key="4">
    <source>
        <dbReference type="Proteomes" id="UP000653454"/>
    </source>
</evidence>
<gene>
    <name evidence="3" type="ORF">PLXY2_LOCUS7152</name>
</gene>
<keyword evidence="2" id="KW-0732">Signal</keyword>
<accession>A0A8S4EZ36</accession>
<sequence length="527" mass="57245">MPQKIYKRSKICLSLAIALLNAFPTSEQCAPAPCMMPPPPPPMPYLAPPLMAMPPPVFLPPPMPLPAPAPAYALFFTGNRGKGGDMTTTTSTTTQNPMDGMNFAIAIPIAPSFGMPAPPMIKFSDNCKPNKPNNDCRESSDSASTSSESKSIQADFMCSDEKPRGRGKKKRRKSRKKSRRSLKKRPRLVKPVLSYVARDGKVHFETKISNVEAFQLLNDRDKKSLRSDDAPRSVKIVTKSDGDGKNRLVVIASGEEVILDGARRNAPRRVNTEITLDGLIGQSVGPELARLRAAAEHESGVWLHALPSPQLGTLLDNDSLRVAVALRLGCNICEPHRCVCGAWVDAQGHHSLYCVKSAGRFSRHHSINDIVRRALVSANIPSVLEPPGLSRTDGKRPDGLTLVPWERGRCLLWDATCVCTFAQSHVVFTAATAGAAAEAAARQKCGKYSALMTSYVFVPLALETTGVWGTQGRAFIKELGRRLRDRGHDKRSGAYLMQRISLAVQRGNAASVMGTFRSGASWGGLFV</sequence>
<feature type="region of interest" description="Disordered" evidence="1">
    <location>
        <begin position="121"/>
        <end position="185"/>
    </location>
</feature>
<dbReference type="AlphaFoldDB" id="A0A8S4EZ36"/>
<keyword evidence="4" id="KW-1185">Reference proteome</keyword>
<name>A0A8S4EZ36_PLUXY</name>
<organism evidence="3 4">
    <name type="scientific">Plutella xylostella</name>
    <name type="common">Diamondback moth</name>
    <name type="synonym">Plutella maculipennis</name>
    <dbReference type="NCBI Taxonomy" id="51655"/>
    <lineage>
        <taxon>Eukaryota</taxon>
        <taxon>Metazoa</taxon>
        <taxon>Ecdysozoa</taxon>
        <taxon>Arthropoda</taxon>
        <taxon>Hexapoda</taxon>
        <taxon>Insecta</taxon>
        <taxon>Pterygota</taxon>
        <taxon>Neoptera</taxon>
        <taxon>Endopterygota</taxon>
        <taxon>Lepidoptera</taxon>
        <taxon>Glossata</taxon>
        <taxon>Ditrysia</taxon>
        <taxon>Yponomeutoidea</taxon>
        <taxon>Plutellidae</taxon>
        <taxon>Plutella</taxon>
    </lineage>
</organism>
<dbReference type="Proteomes" id="UP000653454">
    <property type="component" value="Unassembled WGS sequence"/>
</dbReference>
<comment type="caution">
    <text evidence="3">The sequence shown here is derived from an EMBL/GenBank/DDBJ whole genome shotgun (WGS) entry which is preliminary data.</text>
</comment>
<evidence type="ECO:0000256" key="1">
    <source>
        <dbReference type="SAM" id="MobiDB-lite"/>
    </source>
</evidence>
<dbReference type="EMBL" id="CAJHNJ030000024">
    <property type="protein sequence ID" value="CAG9120645.1"/>
    <property type="molecule type" value="Genomic_DNA"/>
</dbReference>
<evidence type="ECO:0000256" key="2">
    <source>
        <dbReference type="SAM" id="SignalP"/>
    </source>
</evidence>
<proteinExistence type="predicted"/>
<feature type="chain" id="PRO_5035783163" evidence="2">
    <location>
        <begin position="23"/>
        <end position="527"/>
    </location>
</feature>
<evidence type="ECO:0000313" key="3">
    <source>
        <dbReference type="EMBL" id="CAG9120645.1"/>
    </source>
</evidence>
<reference evidence="3" key="1">
    <citation type="submission" date="2020-11" db="EMBL/GenBank/DDBJ databases">
        <authorList>
            <person name="Whiteford S."/>
        </authorList>
    </citation>
    <scope>NUCLEOTIDE SEQUENCE</scope>
</reference>
<feature type="signal peptide" evidence="2">
    <location>
        <begin position="1"/>
        <end position="22"/>
    </location>
</feature>
<feature type="compositionally biased region" description="Low complexity" evidence="1">
    <location>
        <begin position="141"/>
        <end position="151"/>
    </location>
</feature>
<protein>
    <submittedName>
        <fullName evidence="3">(diamondback moth) hypothetical protein</fullName>
    </submittedName>
</protein>